<dbReference type="InterPro" id="IPR009061">
    <property type="entry name" value="DNA-bd_dom_put_sf"/>
</dbReference>
<dbReference type="NCBIfam" id="TIGR00598">
    <property type="entry name" value="rad14"/>
    <property type="match status" value="1"/>
</dbReference>
<dbReference type="SUPFAM" id="SSF46955">
    <property type="entry name" value="Putative DNA-binding domain"/>
    <property type="match status" value="1"/>
</dbReference>
<evidence type="ECO:0000259" key="10">
    <source>
        <dbReference type="Pfam" id="PF05181"/>
    </source>
</evidence>
<keyword evidence="6" id="KW-0862">Zinc</keyword>
<evidence type="ECO:0000313" key="11">
    <source>
        <dbReference type="Proteomes" id="UP000492821"/>
    </source>
</evidence>
<dbReference type="PANTHER" id="PTHR10142:SF0">
    <property type="entry name" value="DNA REPAIR PROTEIN COMPLEMENTING XP-A CELLS"/>
    <property type="match status" value="1"/>
</dbReference>
<dbReference type="GO" id="GO:0070914">
    <property type="term" value="P:UV-damage excision repair"/>
    <property type="evidence" value="ECO:0007669"/>
    <property type="project" value="TreeGrafter"/>
</dbReference>
<dbReference type="InterPro" id="IPR037129">
    <property type="entry name" value="XPA_sf"/>
</dbReference>
<evidence type="ECO:0000256" key="9">
    <source>
        <dbReference type="ARBA" id="ARBA00023242"/>
    </source>
</evidence>
<evidence type="ECO:0000313" key="12">
    <source>
        <dbReference type="WBParaSite" id="Pan_g15677.t1"/>
    </source>
</evidence>
<dbReference type="GO" id="GO:0000110">
    <property type="term" value="C:nucleotide-excision repair factor 1 complex"/>
    <property type="evidence" value="ECO:0007669"/>
    <property type="project" value="TreeGrafter"/>
</dbReference>
<sequence>MKRRGDKDNIPAVEKLYKKNQQDYSASGGFGAKDDVYEERRNRATTSYQQRQHRAFNAVPKPDDCTECGDFLGESELWDRYNFAVCSVCNDKEGRHKLITRTEAKDRFLLKDCDFDLRKPPLRFISKKNPHNPRYGDMKLYLLPQLEARAIEVHGSLESIEELKELKTSRRDAMNEKRFERKIKAMRTEMKSACAPKALPKVTHTHVYGPEEFDAESDQYKKNCTECDHVTYYDKM</sequence>
<dbReference type="InterPro" id="IPR022652">
    <property type="entry name" value="Znf_XPA_CS"/>
</dbReference>
<keyword evidence="3" id="KW-0479">Metal-binding</keyword>
<protein>
    <submittedName>
        <fullName evidence="12">XPA_C domain-containing protein</fullName>
    </submittedName>
</protein>
<evidence type="ECO:0000256" key="3">
    <source>
        <dbReference type="ARBA" id="ARBA00022723"/>
    </source>
</evidence>
<organism evidence="11 12">
    <name type="scientific">Panagrellus redivivus</name>
    <name type="common">Microworm</name>
    <dbReference type="NCBI Taxonomy" id="6233"/>
    <lineage>
        <taxon>Eukaryota</taxon>
        <taxon>Metazoa</taxon>
        <taxon>Ecdysozoa</taxon>
        <taxon>Nematoda</taxon>
        <taxon>Chromadorea</taxon>
        <taxon>Rhabditida</taxon>
        <taxon>Tylenchina</taxon>
        <taxon>Panagrolaimomorpha</taxon>
        <taxon>Panagrolaimoidea</taxon>
        <taxon>Panagrolaimidae</taxon>
        <taxon>Panagrellus</taxon>
    </lineage>
</organism>
<dbReference type="GO" id="GO:1901255">
    <property type="term" value="P:nucleotide-excision repair involved in interstrand cross-link repair"/>
    <property type="evidence" value="ECO:0007669"/>
    <property type="project" value="TreeGrafter"/>
</dbReference>
<keyword evidence="4" id="KW-0227">DNA damage</keyword>
<dbReference type="InterPro" id="IPR000465">
    <property type="entry name" value="XPA/RAD14"/>
</dbReference>
<evidence type="ECO:0000256" key="8">
    <source>
        <dbReference type="ARBA" id="ARBA00023204"/>
    </source>
</evidence>
<evidence type="ECO:0000256" key="5">
    <source>
        <dbReference type="ARBA" id="ARBA00022771"/>
    </source>
</evidence>
<keyword evidence="11" id="KW-1185">Reference proteome</keyword>
<evidence type="ECO:0000256" key="1">
    <source>
        <dbReference type="ARBA" id="ARBA00004123"/>
    </source>
</evidence>
<dbReference type="Gene3D" id="3.90.530.10">
    <property type="entry name" value="XPA C-terminal domain"/>
    <property type="match status" value="1"/>
</dbReference>
<proteinExistence type="inferred from homology"/>
<dbReference type="InterPro" id="IPR022656">
    <property type="entry name" value="XPA_C"/>
</dbReference>
<reference evidence="12" key="2">
    <citation type="submission" date="2020-10" db="UniProtKB">
        <authorList>
            <consortium name="WormBaseParasite"/>
        </authorList>
    </citation>
    <scope>IDENTIFICATION</scope>
</reference>
<evidence type="ECO:0000256" key="2">
    <source>
        <dbReference type="ARBA" id="ARBA00005548"/>
    </source>
</evidence>
<evidence type="ECO:0000256" key="6">
    <source>
        <dbReference type="ARBA" id="ARBA00022833"/>
    </source>
</evidence>
<dbReference type="GO" id="GO:0000715">
    <property type="term" value="P:nucleotide-excision repair, DNA damage recognition"/>
    <property type="evidence" value="ECO:0007669"/>
    <property type="project" value="TreeGrafter"/>
</dbReference>
<feature type="domain" description="XPA C-terminal" evidence="10">
    <location>
        <begin position="96"/>
        <end position="145"/>
    </location>
</feature>
<dbReference type="CDD" id="cd21076">
    <property type="entry name" value="DBD_XPA"/>
    <property type="match status" value="1"/>
</dbReference>
<keyword evidence="5" id="KW-0863">Zinc-finger</keyword>
<dbReference type="Pfam" id="PF01286">
    <property type="entry name" value="XPA_N"/>
    <property type="match status" value="1"/>
</dbReference>
<evidence type="ECO:0000256" key="7">
    <source>
        <dbReference type="ARBA" id="ARBA00023125"/>
    </source>
</evidence>
<dbReference type="GO" id="GO:0006284">
    <property type="term" value="P:base-excision repair"/>
    <property type="evidence" value="ECO:0007669"/>
    <property type="project" value="TreeGrafter"/>
</dbReference>
<evidence type="ECO:0000256" key="4">
    <source>
        <dbReference type="ARBA" id="ARBA00022763"/>
    </source>
</evidence>
<dbReference type="Pfam" id="PF05181">
    <property type="entry name" value="XPA_C"/>
    <property type="match status" value="1"/>
</dbReference>
<comment type="subcellular location">
    <subcellularLocation>
        <location evidence="1">Nucleus</location>
    </subcellularLocation>
</comment>
<reference evidence="11" key="1">
    <citation type="journal article" date="2013" name="Genetics">
        <title>The draft genome and transcriptome of Panagrellus redivivus are shaped by the harsh demands of a free-living lifestyle.</title>
        <authorList>
            <person name="Srinivasan J."/>
            <person name="Dillman A.R."/>
            <person name="Macchietto M.G."/>
            <person name="Heikkinen L."/>
            <person name="Lakso M."/>
            <person name="Fracchia K.M."/>
            <person name="Antoshechkin I."/>
            <person name="Mortazavi A."/>
            <person name="Wong G."/>
            <person name="Sternberg P.W."/>
        </authorList>
    </citation>
    <scope>NUCLEOTIDE SEQUENCE [LARGE SCALE GENOMIC DNA]</scope>
    <source>
        <strain evidence="11">MT8872</strain>
    </source>
</reference>
<dbReference type="PANTHER" id="PTHR10142">
    <property type="entry name" value="DNA REPAIR PROTEIN COMPLEMENTING XP-A CELLS"/>
    <property type="match status" value="1"/>
</dbReference>
<keyword evidence="7" id="KW-0238">DNA-binding</keyword>
<keyword evidence="9" id="KW-0539">Nucleus</keyword>
<dbReference type="AlphaFoldDB" id="A0A7E4ZT55"/>
<dbReference type="GO" id="GO:0008270">
    <property type="term" value="F:zinc ion binding"/>
    <property type="evidence" value="ECO:0007669"/>
    <property type="project" value="UniProtKB-KW"/>
</dbReference>
<dbReference type="WBParaSite" id="Pan_g15677.t1">
    <property type="protein sequence ID" value="Pan_g15677.t1"/>
    <property type="gene ID" value="Pan_g15677"/>
</dbReference>
<dbReference type="GO" id="GO:0003684">
    <property type="term" value="F:damaged DNA binding"/>
    <property type="evidence" value="ECO:0007669"/>
    <property type="project" value="InterPro"/>
</dbReference>
<accession>A0A7E4ZT55</accession>
<keyword evidence="8" id="KW-0234">DNA repair</keyword>
<name>A0A7E4ZT55_PANRE</name>
<dbReference type="Proteomes" id="UP000492821">
    <property type="component" value="Unassembled WGS sequence"/>
</dbReference>
<comment type="similarity">
    <text evidence="2">Belongs to the XPA family.</text>
</comment>